<keyword evidence="3 7" id="KW-0238">DNA-binding</keyword>
<feature type="compositionally biased region" description="Basic and acidic residues" evidence="5">
    <location>
        <begin position="98"/>
        <end position="110"/>
    </location>
</feature>
<dbReference type="AlphaFoldDB" id="A0A7W7XET1"/>
<evidence type="ECO:0000256" key="4">
    <source>
        <dbReference type="ARBA" id="ARBA00023163"/>
    </source>
</evidence>
<proteinExistence type="inferred from homology"/>
<keyword evidence="8" id="KW-1185">Reference proteome</keyword>
<name>A0A7W7XET1_9ACTN</name>
<dbReference type="PANTHER" id="PTHR30346">
    <property type="entry name" value="TRANSCRIPTIONAL DUAL REGULATOR HCAR-RELATED"/>
    <property type="match status" value="1"/>
</dbReference>
<evidence type="ECO:0000313" key="7">
    <source>
        <dbReference type="EMBL" id="MBB4986164.1"/>
    </source>
</evidence>
<keyword evidence="4" id="KW-0804">Transcription</keyword>
<dbReference type="RefSeq" id="WP_246532924.1">
    <property type="nucleotide sequence ID" value="NZ_JACHJY010000012.1"/>
</dbReference>
<evidence type="ECO:0000259" key="6">
    <source>
        <dbReference type="PROSITE" id="PS50931"/>
    </source>
</evidence>
<dbReference type="InterPro" id="IPR000847">
    <property type="entry name" value="LysR_HTH_N"/>
</dbReference>
<protein>
    <submittedName>
        <fullName evidence="7">DNA-binding transcriptional LysR family regulator</fullName>
    </submittedName>
</protein>
<dbReference type="Gene3D" id="1.10.10.10">
    <property type="entry name" value="Winged helix-like DNA-binding domain superfamily/Winged helix DNA-binding domain"/>
    <property type="match status" value="1"/>
</dbReference>
<dbReference type="Pfam" id="PF00126">
    <property type="entry name" value="HTH_1"/>
    <property type="match status" value="1"/>
</dbReference>
<organism evidence="7 8">
    <name type="scientific">Streptomyces nymphaeiformis</name>
    <dbReference type="NCBI Taxonomy" id="2663842"/>
    <lineage>
        <taxon>Bacteria</taxon>
        <taxon>Bacillati</taxon>
        <taxon>Actinomycetota</taxon>
        <taxon>Actinomycetes</taxon>
        <taxon>Kitasatosporales</taxon>
        <taxon>Streptomycetaceae</taxon>
        <taxon>Streptomyces</taxon>
    </lineage>
</organism>
<keyword evidence="2" id="KW-0805">Transcription regulation</keyword>
<gene>
    <name evidence="7" type="ORF">GGE06_007131</name>
</gene>
<comment type="caution">
    <text evidence="7">The sequence shown here is derived from an EMBL/GenBank/DDBJ whole genome shotgun (WGS) entry which is preliminary data.</text>
</comment>
<dbReference type="PROSITE" id="PS50931">
    <property type="entry name" value="HTH_LYSR"/>
    <property type="match status" value="1"/>
</dbReference>
<feature type="region of interest" description="Disordered" evidence="5">
    <location>
        <begin position="95"/>
        <end position="137"/>
    </location>
</feature>
<dbReference type="GO" id="GO:0032993">
    <property type="term" value="C:protein-DNA complex"/>
    <property type="evidence" value="ECO:0007669"/>
    <property type="project" value="TreeGrafter"/>
</dbReference>
<evidence type="ECO:0000313" key="8">
    <source>
        <dbReference type="Proteomes" id="UP000582643"/>
    </source>
</evidence>
<reference evidence="7 8" key="1">
    <citation type="submission" date="2020-08" db="EMBL/GenBank/DDBJ databases">
        <title>Genomic Encyclopedia of Type Strains, Phase III (KMG-III): the genomes of soil and plant-associated and newly described type strains.</title>
        <authorList>
            <person name="Whitman W."/>
        </authorList>
    </citation>
    <scope>NUCLEOTIDE SEQUENCE [LARGE SCALE GENOMIC DNA]</scope>
    <source>
        <strain evidence="7 8">SFB5A</strain>
    </source>
</reference>
<evidence type="ECO:0000256" key="1">
    <source>
        <dbReference type="ARBA" id="ARBA00009437"/>
    </source>
</evidence>
<dbReference type="GO" id="GO:0003700">
    <property type="term" value="F:DNA-binding transcription factor activity"/>
    <property type="evidence" value="ECO:0007669"/>
    <property type="project" value="InterPro"/>
</dbReference>
<evidence type="ECO:0000256" key="2">
    <source>
        <dbReference type="ARBA" id="ARBA00023015"/>
    </source>
</evidence>
<sequence>MELQHLRAFREVARELSFTRAAHNLHYSQPAVTAQIKGLEEDMGASLFQRRGNRSVELTPAGARLRPLAEQILELVETAQYEIADPAPAPVAANGRTVADRRMTPPDRRMTPLGRGTSRLGQSRAAGSRLGDRGGRA</sequence>
<evidence type="ECO:0000256" key="5">
    <source>
        <dbReference type="SAM" id="MobiDB-lite"/>
    </source>
</evidence>
<dbReference type="GO" id="GO:0003677">
    <property type="term" value="F:DNA binding"/>
    <property type="evidence" value="ECO:0007669"/>
    <property type="project" value="UniProtKB-KW"/>
</dbReference>
<dbReference type="PRINTS" id="PR00039">
    <property type="entry name" value="HTHLYSR"/>
</dbReference>
<feature type="domain" description="HTH lysR-type" evidence="6">
    <location>
        <begin position="1"/>
        <end position="59"/>
    </location>
</feature>
<dbReference type="Proteomes" id="UP000582643">
    <property type="component" value="Unassembled WGS sequence"/>
</dbReference>
<dbReference type="SUPFAM" id="SSF46785">
    <property type="entry name" value="Winged helix' DNA-binding domain"/>
    <property type="match status" value="1"/>
</dbReference>
<dbReference type="EMBL" id="JACHJY010000012">
    <property type="protein sequence ID" value="MBB4986164.1"/>
    <property type="molecule type" value="Genomic_DNA"/>
</dbReference>
<dbReference type="InterPro" id="IPR036390">
    <property type="entry name" value="WH_DNA-bd_sf"/>
</dbReference>
<dbReference type="InterPro" id="IPR036388">
    <property type="entry name" value="WH-like_DNA-bd_sf"/>
</dbReference>
<comment type="similarity">
    <text evidence="1">Belongs to the LysR transcriptional regulatory family.</text>
</comment>
<accession>A0A7W7XET1</accession>
<evidence type="ECO:0000256" key="3">
    <source>
        <dbReference type="ARBA" id="ARBA00023125"/>
    </source>
</evidence>
<dbReference type="FunFam" id="1.10.10.10:FF:000001">
    <property type="entry name" value="LysR family transcriptional regulator"/>
    <property type="match status" value="1"/>
</dbReference>
<dbReference type="PANTHER" id="PTHR30346:SF29">
    <property type="entry name" value="LYSR SUBSTRATE-BINDING"/>
    <property type="match status" value="1"/>
</dbReference>